<name>A0A2N7VG81_9BURK</name>
<dbReference type="AlphaFoldDB" id="A0A2N7VG81"/>
<dbReference type="InterPro" id="IPR027843">
    <property type="entry name" value="DUF4440"/>
</dbReference>
<keyword evidence="3" id="KW-1185">Reference proteome</keyword>
<protein>
    <submittedName>
        <fullName evidence="2">DUF4440 domain-containing protein</fullName>
    </submittedName>
</protein>
<proteinExistence type="predicted"/>
<dbReference type="EMBL" id="PNYA01000026">
    <property type="protein sequence ID" value="PMS16159.1"/>
    <property type="molecule type" value="Genomic_DNA"/>
</dbReference>
<dbReference type="Pfam" id="PF14534">
    <property type="entry name" value="DUF4440"/>
    <property type="match status" value="1"/>
</dbReference>
<dbReference type="OrthoDB" id="5383110at2"/>
<organism evidence="2 3">
    <name type="scientific">Trinickia dabaoshanensis</name>
    <dbReference type="NCBI Taxonomy" id="564714"/>
    <lineage>
        <taxon>Bacteria</taxon>
        <taxon>Pseudomonadati</taxon>
        <taxon>Pseudomonadota</taxon>
        <taxon>Betaproteobacteria</taxon>
        <taxon>Burkholderiales</taxon>
        <taxon>Burkholderiaceae</taxon>
        <taxon>Trinickia</taxon>
    </lineage>
</organism>
<evidence type="ECO:0000259" key="1">
    <source>
        <dbReference type="Pfam" id="PF14534"/>
    </source>
</evidence>
<evidence type="ECO:0000313" key="2">
    <source>
        <dbReference type="EMBL" id="PMS16159.1"/>
    </source>
</evidence>
<reference evidence="2 3" key="1">
    <citation type="submission" date="2018-01" db="EMBL/GenBank/DDBJ databases">
        <title>Whole genome analyses suggest that Burkholderia sensu lato contains two further novel genera in the rhizoxinica-symbiotica group Mycetohabitans gen. nov., and Trinickia gen. nov.: implications for the evolution of diazotrophy and nodulation in the Burkholderiaceae.</title>
        <authorList>
            <person name="Estrada-de los Santos P."/>
            <person name="Palmer M."/>
            <person name="Chavez-Ramirez B."/>
            <person name="Beukes C."/>
            <person name="Steenkamp E.T."/>
            <person name="Hirsch A.M."/>
            <person name="Manyaka P."/>
            <person name="Maluk M."/>
            <person name="Lafos M."/>
            <person name="Crook M."/>
            <person name="Gross E."/>
            <person name="Simon M.F."/>
            <person name="Bueno dos Reis Junior F."/>
            <person name="Poole P.S."/>
            <person name="Venter S.N."/>
            <person name="James E.K."/>
        </authorList>
    </citation>
    <scope>NUCLEOTIDE SEQUENCE [LARGE SCALE GENOMIC DNA]</scope>
    <source>
        <strain evidence="2 3">GIMN1.004</strain>
    </source>
</reference>
<feature type="domain" description="DUF4440" evidence="1">
    <location>
        <begin position="7"/>
        <end position="113"/>
    </location>
</feature>
<accession>A0A2N7VG81</accession>
<comment type="caution">
    <text evidence="2">The sequence shown here is derived from an EMBL/GenBank/DDBJ whole genome shotgun (WGS) entry which is preliminary data.</text>
</comment>
<dbReference type="Proteomes" id="UP000235616">
    <property type="component" value="Unassembled WGS sequence"/>
</dbReference>
<dbReference type="RefSeq" id="WP_102648043.1">
    <property type="nucleotide sequence ID" value="NZ_PNYA01000026.1"/>
</dbReference>
<evidence type="ECO:0000313" key="3">
    <source>
        <dbReference type="Proteomes" id="UP000235616"/>
    </source>
</evidence>
<dbReference type="SUPFAM" id="SSF54427">
    <property type="entry name" value="NTF2-like"/>
    <property type="match status" value="1"/>
</dbReference>
<dbReference type="InterPro" id="IPR032710">
    <property type="entry name" value="NTF2-like_dom_sf"/>
</dbReference>
<gene>
    <name evidence="2" type="ORF">C0Z18_24530</name>
</gene>
<sequence length="122" mass="13686">MDIKAVIDEHERMLRQAMLENDVDVLSRLLADELVFTGPDGRVLSKDDDLSVHRNKLLRLDRLDLYDSQIHSIGSFVLVTTKAKLAGRFASTPFDGDFAYTRLWRQNGAGWQIVAGQAAQIG</sequence>
<dbReference type="Gene3D" id="3.10.450.50">
    <property type="match status" value="1"/>
</dbReference>